<sequence length="234" mass="26097">MIVVSNNEVVGKDIHISSCDLSMPENTYAEQRRTAEIETYLGPKFLTTASVSAVTSIKAGDVPSGEIALLGGYQLRTTTSYNFWIVKPFLTPTTVYRMPNVESAHVITRTKMAAGPSYSCGHQFKFPRNPKANTKAVHRWLREALAPVELLPLFRPDHWAAVFNTTSDVIYGASVTSTENITWHLLRMYDAAGQAKLQCSGFWRVSYTPVLGSMFASMLPVRFLIDPPMDRVFL</sequence>
<keyword evidence="2" id="KW-1185">Reference proteome</keyword>
<dbReference type="EMBL" id="JAUEPU010000086">
    <property type="protein sequence ID" value="KAK0479843.1"/>
    <property type="molecule type" value="Genomic_DNA"/>
</dbReference>
<evidence type="ECO:0000313" key="2">
    <source>
        <dbReference type="Proteomes" id="UP001175228"/>
    </source>
</evidence>
<comment type="caution">
    <text evidence="1">The sequence shown here is derived from an EMBL/GenBank/DDBJ whole genome shotgun (WGS) entry which is preliminary data.</text>
</comment>
<protein>
    <submittedName>
        <fullName evidence="1">Uncharacterized protein</fullName>
    </submittedName>
</protein>
<name>A0AA39PAH6_9AGAR</name>
<reference evidence="1" key="1">
    <citation type="submission" date="2023-06" db="EMBL/GenBank/DDBJ databases">
        <authorList>
            <consortium name="Lawrence Berkeley National Laboratory"/>
            <person name="Ahrendt S."/>
            <person name="Sahu N."/>
            <person name="Indic B."/>
            <person name="Wong-Bajracharya J."/>
            <person name="Merenyi Z."/>
            <person name="Ke H.-M."/>
            <person name="Monk M."/>
            <person name="Kocsube S."/>
            <person name="Drula E."/>
            <person name="Lipzen A."/>
            <person name="Balint B."/>
            <person name="Henrissat B."/>
            <person name="Andreopoulos B."/>
            <person name="Martin F.M."/>
            <person name="Harder C.B."/>
            <person name="Rigling D."/>
            <person name="Ford K.L."/>
            <person name="Foster G.D."/>
            <person name="Pangilinan J."/>
            <person name="Papanicolaou A."/>
            <person name="Barry K."/>
            <person name="LaButti K."/>
            <person name="Viragh M."/>
            <person name="Koriabine M."/>
            <person name="Yan M."/>
            <person name="Riley R."/>
            <person name="Champramary S."/>
            <person name="Plett K.L."/>
            <person name="Tsai I.J."/>
            <person name="Slot J."/>
            <person name="Sipos G."/>
            <person name="Plett J."/>
            <person name="Nagy L.G."/>
            <person name="Grigoriev I.V."/>
        </authorList>
    </citation>
    <scope>NUCLEOTIDE SEQUENCE</scope>
    <source>
        <strain evidence="1">HWK02</strain>
    </source>
</reference>
<accession>A0AA39PAH6</accession>
<proteinExistence type="predicted"/>
<gene>
    <name evidence="1" type="ORF">EDD18DRAFT_1113775</name>
</gene>
<evidence type="ECO:0000313" key="1">
    <source>
        <dbReference type="EMBL" id="KAK0479843.1"/>
    </source>
</evidence>
<dbReference type="AlphaFoldDB" id="A0AA39PAH6"/>
<dbReference type="Proteomes" id="UP001175228">
    <property type="component" value="Unassembled WGS sequence"/>
</dbReference>
<organism evidence="1 2">
    <name type="scientific">Armillaria luteobubalina</name>
    <dbReference type="NCBI Taxonomy" id="153913"/>
    <lineage>
        <taxon>Eukaryota</taxon>
        <taxon>Fungi</taxon>
        <taxon>Dikarya</taxon>
        <taxon>Basidiomycota</taxon>
        <taxon>Agaricomycotina</taxon>
        <taxon>Agaricomycetes</taxon>
        <taxon>Agaricomycetidae</taxon>
        <taxon>Agaricales</taxon>
        <taxon>Marasmiineae</taxon>
        <taxon>Physalacriaceae</taxon>
        <taxon>Armillaria</taxon>
    </lineage>
</organism>